<accession>A0ABY0TKG7</accession>
<name>A0ABY0TKG7_9PROT</name>
<gene>
    <name evidence="1" type="ORF">SAMN05216402_2944</name>
</gene>
<reference evidence="1 2" key="1">
    <citation type="submission" date="2016-10" db="EMBL/GenBank/DDBJ databases">
        <authorList>
            <person name="Varghese N."/>
            <person name="Submissions S."/>
        </authorList>
    </citation>
    <scope>NUCLEOTIDE SEQUENCE [LARGE SCALE GENOMIC DNA]</scope>
    <source>
        <strain evidence="1 2">Nl1</strain>
    </source>
</reference>
<keyword evidence="2" id="KW-1185">Reference proteome</keyword>
<organism evidence="1 2">
    <name type="scientific">Nitrosospira multiformis</name>
    <dbReference type="NCBI Taxonomy" id="1231"/>
    <lineage>
        <taxon>Bacteria</taxon>
        <taxon>Pseudomonadati</taxon>
        <taxon>Pseudomonadota</taxon>
        <taxon>Betaproteobacteria</taxon>
        <taxon>Nitrosomonadales</taxon>
        <taxon>Nitrosomonadaceae</taxon>
        <taxon>Nitrosospira</taxon>
    </lineage>
</organism>
<dbReference type="EMBL" id="FNKY01000001">
    <property type="protein sequence ID" value="SDQ94820.1"/>
    <property type="molecule type" value="Genomic_DNA"/>
</dbReference>
<sequence length="147" mass="17261">MTAMLGLIAGVLTSSYNSDLAANKFFLEKQVATADSVAIEFSRYVENWSRLIRLRKEFDAKNKEPSAEEKEYFKKTVSERAIARVKLFASLDSAYLYYGKDTSNLVIKFRDWDSKQSDLTIEKLPDINEWRRWQIDILRQLHKEIRK</sequence>
<comment type="caution">
    <text evidence="1">The sequence shown here is derived from an EMBL/GenBank/DDBJ whole genome shotgun (WGS) entry which is preliminary data.</text>
</comment>
<evidence type="ECO:0000313" key="2">
    <source>
        <dbReference type="Proteomes" id="UP000183471"/>
    </source>
</evidence>
<protein>
    <submittedName>
        <fullName evidence="1">Uncharacterized protein</fullName>
    </submittedName>
</protein>
<evidence type="ECO:0000313" key="1">
    <source>
        <dbReference type="EMBL" id="SDQ94820.1"/>
    </source>
</evidence>
<proteinExistence type="predicted"/>
<dbReference type="Proteomes" id="UP000183471">
    <property type="component" value="Unassembled WGS sequence"/>
</dbReference>